<organism evidence="5 6">
    <name type="scientific">Methylobacterium gossipiicola</name>
    <dbReference type="NCBI Taxonomy" id="582675"/>
    <lineage>
        <taxon>Bacteria</taxon>
        <taxon>Pseudomonadati</taxon>
        <taxon>Pseudomonadota</taxon>
        <taxon>Alphaproteobacteria</taxon>
        <taxon>Hyphomicrobiales</taxon>
        <taxon>Methylobacteriaceae</taxon>
        <taxon>Methylobacterium</taxon>
    </lineage>
</organism>
<dbReference type="InterPro" id="IPR003439">
    <property type="entry name" value="ABC_transporter-like_ATP-bd"/>
</dbReference>
<dbReference type="CDD" id="cd03216">
    <property type="entry name" value="ABC_Carb_Monos_I"/>
    <property type="match status" value="1"/>
</dbReference>
<accession>A0A1I2XH07</accession>
<dbReference type="CDD" id="cd03215">
    <property type="entry name" value="ABC_Carb_Monos_II"/>
    <property type="match status" value="1"/>
</dbReference>
<dbReference type="GO" id="GO:0005524">
    <property type="term" value="F:ATP binding"/>
    <property type="evidence" value="ECO:0007669"/>
    <property type="project" value="UniProtKB-KW"/>
</dbReference>
<protein>
    <submittedName>
        <fullName evidence="5">Nucleoside ABC transporter ATP-binding protein</fullName>
    </submittedName>
</protein>
<dbReference type="RefSeq" id="WP_091975359.1">
    <property type="nucleotide sequence ID" value="NZ_FOPM01000041.1"/>
</dbReference>
<evidence type="ECO:0000259" key="4">
    <source>
        <dbReference type="PROSITE" id="PS50893"/>
    </source>
</evidence>
<dbReference type="InterPro" id="IPR027417">
    <property type="entry name" value="P-loop_NTPase"/>
</dbReference>
<dbReference type="PANTHER" id="PTHR43790:SF4">
    <property type="entry name" value="GUANOSINE IMPORT ATP-BINDING PROTEIN NUPO"/>
    <property type="match status" value="1"/>
</dbReference>
<dbReference type="Gene3D" id="3.40.50.300">
    <property type="entry name" value="P-loop containing nucleotide triphosphate hydrolases"/>
    <property type="match status" value="2"/>
</dbReference>
<dbReference type="STRING" id="582675.SAMN05192565_14115"/>
<keyword evidence="3 5" id="KW-0067">ATP-binding</keyword>
<evidence type="ECO:0000256" key="2">
    <source>
        <dbReference type="ARBA" id="ARBA00022741"/>
    </source>
</evidence>
<gene>
    <name evidence="5" type="ORF">SAMN05192565_14115</name>
</gene>
<dbReference type="PROSITE" id="PS00211">
    <property type="entry name" value="ABC_TRANSPORTER_1"/>
    <property type="match status" value="1"/>
</dbReference>
<dbReference type="PROSITE" id="PS50893">
    <property type="entry name" value="ABC_TRANSPORTER_2"/>
    <property type="match status" value="2"/>
</dbReference>
<dbReference type="Proteomes" id="UP000199229">
    <property type="component" value="Unassembled WGS sequence"/>
</dbReference>
<evidence type="ECO:0000313" key="6">
    <source>
        <dbReference type="Proteomes" id="UP000199229"/>
    </source>
</evidence>
<dbReference type="InterPro" id="IPR017871">
    <property type="entry name" value="ABC_transporter-like_CS"/>
</dbReference>
<keyword evidence="6" id="KW-1185">Reference proteome</keyword>
<dbReference type="OrthoDB" id="8430269at2"/>
<dbReference type="InterPro" id="IPR003593">
    <property type="entry name" value="AAA+_ATPase"/>
</dbReference>
<evidence type="ECO:0000256" key="1">
    <source>
        <dbReference type="ARBA" id="ARBA00005417"/>
    </source>
</evidence>
<dbReference type="SMART" id="SM00382">
    <property type="entry name" value="AAA"/>
    <property type="match status" value="1"/>
</dbReference>
<name>A0A1I2XH07_9HYPH</name>
<dbReference type="Pfam" id="PF00005">
    <property type="entry name" value="ABC_tran"/>
    <property type="match status" value="2"/>
</dbReference>
<dbReference type="SUPFAM" id="SSF52540">
    <property type="entry name" value="P-loop containing nucleoside triphosphate hydrolases"/>
    <property type="match status" value="2"/>
</dbReference>
<comment type="similarity">
    <text evidence="1">Belongs to the ABC transporter superfamily.</text>
</comment>
<dbReference type="AlphaFoldDB" id="A0A1I2XH07"/>
<dbReference type="EMBL" id="FOPM01000041">
    <property type="protein sequence ID" value="SFH12327.1"/>
    <property type="molecule type" value="Genomic_DNA"/>
</dbReference>
<sequence length="499" mass="52290">MSPALAMTGVSKSFDGFPALTDAGITAYPGEIHALLGENGAGKSTLMNVACGLYRPDAGEVRVRGERVSIDGPKAAKRLGIGMVHQHYRLVKAFNALENILLARGASRYGRGLREVEAAARRTCDALGFTLPLDRPVGLLSVAEQQRVEILKVLVEGARILVLDEPSAVLTDREAAQMLDTMRRLADEGCAVILVTHKLGEVKRYADRVTVMRGGRVVASADPDAVSLSELTSLVVGAEVHHARVPARRIGAPLLRFAALTGARADGLRVLNDATFVVRAGEIYGIAGVGGNGQTELAEILMGVRRPLSGSIELDGAGDLCAEGVRGRGAGLAAIPADRAGYALAGSLSIADNYAAGAVLSGRFGGWFRLDRRAIRSATEAAMAAFDVQGARSPNQRAGLLSGGNAQKLVVAREFADPPRAVLAHSPSRGLDVRAASAVHARLRAARDAGAAILLISEDLDEVLLLSDRIGVMSRGRIVAEFDTPAKRNAVGAAMVHHA</sequence>
<feature type="domain" description="ABC transporter" evidence="4">
    <location>
        <begin position="5"/>
        <end position="239"/>
    </location>
</feature>
<reference evidence="6" key="1">
    <citation type="submission" date="2016-10" db="EMBL/GenBank/DDBJ databases">
        <authorList>
            <person name="Varghese N."/>
            <person name="Submissions S."/>
        </authorList>
    </citation>
    <scope>NUCLEOTIDE SEQUENCE [LARGE SCALE GENOMIC DNA]</scope>
    <source>
        <strain evidence="6">Gh-105</strain>
    </source>
</reference>
<evidence type="ECO:0000256" key="3">
    <source>
        <dbReference type="ARBA" id="ARBA00022840"/>
    </source>
</evidence>
<dbReference type="InterPro" id="IPR050107">
    <property type="entry name" value="ABC_carbohydrate_import_ATPase"/>
</dbReference>
<dbReference type="PANTHER" id="PTHR43790">
    <property type="entry name" value="CARBOHYDRATE TRANSPORT ATP-BINDING PROTEIN MG119-RELATED"/>
    <property type="match status" value="1"/>
</dbReference>
<proteinExistence type="inferred from homology"/>
<feature type="domain" description="ABC transporter" evidence="4">
    <location>
        <begin position="255"/>
        <end position="498"/>
    </location>
</feature>
<dbReference type="GO" id="GO:0016887">
    <property type="term" value="F:ATP hydrolysis activity"/>
    <property type="evidence" value="ECO:0007669"/>
    <property type="project" value="InterPro"/>
</dbReference>
<keyword evidence="2" id="KW-0547">Nucleotide-binding</keyword>
<evidence type="ECO:0000313" key="5">
    <source>
        <dbReference type="EMBL" id="SFH12327.1"/>
    </source>
</evidence>